<protein>
    <submittedName>
        <fullName evidence="2">dTDP-D-glucose 4,6-dehydratase</fullName>
    </submittedName>
</protein>
<sequence>MAKKRSKQQLGRPKYFKTAVTALVLVVAAFSLWPTDTKQTKHNFGTTTSKQINGGVKKDTNPGHAQAATNADLLKIQWDGTLDGDIVHINNNQASFTSQELNQKFPGVLGDKLRPIDGLSLSALDSLGRSGQANFVATMASMDNVTKRPARIPDSVRPSGWYINDQFNGTAWVGGYHYNPKVKLGGSTQSLWNKSHIVGYQFFGMATMMTENMTTGTRVENAYPGQLVPEDDIRAALKAHPNIAIRGQVTPLYIGTERIPRGVHYMAKSVEDNGQSLNLNYWIFNVQPGITINYQTGASQIN</sequence>
<dbReference type="InterPro" id="IPR044927">
    <property type="entry name" value="Endonuclea_NS_2"/>
</dbReference>
<dbReference type="RefSeq" id="WP_061992684.1">
    <property type="nucleotide sequence ID" value="NZ_DF967986.1"/>
</dbReference>
<evidence type="ECO:0000313" key="2">
    <source>
        <dbReference type="EMBL" id="GAO99262.1"/>
    </source>
</evidence>
<evidence type="ECO:0000313" key="3">
    <source>
        <dbReference type="Proteomes" id="UP000253891"/>
    </source>
</evidence>
<dbReference type="OrthoDB" id="9783680at2"/>
<dbReference type="EMBL" id="DF967986">
    <property type="protein sequence ID" value="GAO99262.1"/>
    <property type="molecule type" value="Genomic_DNA"/>
</dbReference>
<gene>
    <name evidence="2" type="ORF">FFIC_090890</name>
</gene>
<feature type="domain" description="Type VII secretion system protein EssD-like" evidence="1">
    <location>
        <begin position="185"/>
        <end position="269"/>
    </location>
</feature>
<name>A0A0K8MFJ4_9LACO</name>
<organism evidence="2 3">
    <name type="scientific">Fructobacillus ficulneus</name>
    <dbReference type="NCBI Taxonomy" id="157463"/>
    <lineage>
        <taxon>Bacteria</taxon>
        <taxon>Bacillati</taxon>
        <taxon>Bacillota</taxon>
        <taxon>Bacilli</taxon>
        <taxon>Lactobacillales</taxon>
        <taxon>Lactobacillaceae</taxon>
        <taxon>Fructobacillus</taxon>
    </lineage>
</organism>
<dbReference type="AlphaFoldDB" id="A0A0K8MFJ4"/>
<dbReference type="Proteomes" id="UP000253891">
    <property type="component" value="Unassembled WGS sequence"/>
</dbReference>
<dbReference type="Gene3D" id="3.40.570.10">
    <property type="entry name" value="Extracellular Endonuclease, subunit A"/>
    <property type="match status" value="1"/>
</dbReference>
<reference evidence="2 3" key="1">
    <citation type="journal article" date="2015" name="BMC Genomics">
        <title>Comparative genomics of Fructobacillus spp. and Leuconostoc spp. reveals niche-specific evolution of Fructobacillus spp.</title>
        <authorList>
            <person name="Endo A."/>
            <person name="Tanizawa Y."/>
            <person name="Tanaka N."/>
            <person name="Maeno S."/>
            <person name="Kumar H."/>
            <person name="Shiwa Y."/>
            <person name="Okada S."/>
            <person name="Yoshikawa H."/>
            <person name="Dicks L."/>
            <person name="Nakagawa J."/>
            <person name="Arita M."/>
        </authorList>
    </citation>
    <scope>NUCLEOTIDE SEQUENCE [LARGE SCALE GENOMIC DNA]</scope>
    <source>
        <strain evidence="2 3">JCM 12225</strain>
    </source>
</reference>
<dbReference type="Pfam" id="PF13930">
    <property type="entry name" value="Endonuclea_NS_2"/>
    <property type="match status" value="1"/>
</dbReference>
<keyword evidence="3" id="KW-1185">Reference proteome</keyword>
<evidence type="ECO:0000259" key="1">
    <source>
        <dbReference type="Pfam" id="PF13930"/>
    </source>
</evidence>
<dbReference type="STRING" id="157463.GCA_001047075_00186"/>
<proteinExistence type="predicted"/>
<accession>A0A0K8MFJ4</accession>
<dbReference type="InterPro" id="IPR044929">
    <property type="entry name" value="DNA/RNA_non-sp_Endonuclease_sf"/>
</dbReference>